<evidence type="ECO:0000313" key="3">
    <source>
        <dbReference type="EMBL" id="TPX37423.1"/>
    </source>
</evidence>
<keyword evidence="4" id="KW-1185">Reference proteome</keyword>
<dbReference type="InterPro" id="IPR011990">
    <property type="entry name" value="TPR-like_helical_dom_sf"/>
</dbReference>
<dbReference type="GO" id="GO:0005697">
    <property type="term" value="C:telomerase holoenzyme complex"/>
    <property type="evidence" value="ECO:0007669"/>
    <property type="project" value="TreeGrafter"/>
</dbReference>
<feature type="domain" description="PIN" evidence="2">
    <location>
        <begin position="681"/>
        <end position="821"/>
    </location>
</feature>
<feature type="compositionally biased region" description="Basic residues" evidence="1">
    <location>
        <begin position="293"/>
        <end position="303"/>
    </location>
</feature>
<feature type="region of interest" description="Disordered" evidence="1">
    <location>
        <begin position="543"/>
        <end position="594"/>
    </location>
</feature>
<dbReference type="Pfam" id="PF10373">
    <property type="entry name" value="EST1_DNA_bind"/>
    <property type="match status" value="1"/>
</dbReference>
<dbReference type="PANTHER" id="PTHR15696">
    <property type="entry name" value="SMG-7 SUPPRESSOR WITH MORPHOLOGICAL EFFECT ON GENITALIA PROTEIN 7"/>
    <property type="match status" value="1"/>
</dbReference>
<dbReference type="RefSeq" id="XP_031027334.1">
    <property type="nucleotide sequence ID" value="XM_031166572.1"/>
</dbReference>
<dbReference type="SUPFAM" id="SSF48452">
    <property type="entry name" value="TPR-like"/>
    <property type="match status" value="1"/>
</dbReference>
<protein>
    <recommendedName>
        <fullName evidence="2">PIN domain-containing protein</fullName>
    </recommendedName>
</protein>
<gene>
    <name evidence="3" type="ORF">SmJEL517_g00643</name>
</gene>
<dbReference type="Gene3D" id="1.25.40.10">
    <property type="entry name" value="Tetratricopeptide repeat domain"/>
    <property type="match status" value="1"/>
</dbReference>
<dbReference type="GeneID" id="42001869"/>
<proteinExistence type="predicted"/>
<organism evidence="3 4">
    <name type="scientific">Synchytrium microbalum</name>
    <dbReference type="NCBI Taxonomy" id="1806994"/>
    <lineage>
        <taxon>Eukaryota</taxon>
        <taxon>Fungi</taxon>
        <taxon>Fungi incertae sedis</taxon>
        <taxon>Chytridiomycota</taxon>
        <taxon>Chytridiomycota incertae sedis</taxon>
        <taxon>Chytridiomycetes</taxon>
        <taxon>Synchytriales</taxon>
        <taxon>Synchytriaceae</taxon>
        <taxon>Synchytrium</taxon>
    </lineage>
</organism>
<comment type="caution">
    <text evidence="3">The sequence shown here is derived from an EMBL/GenBank/DDBJ whole genome shotgun (WGS) entry which is preliminary data.</text>
</comment>
<name>A0A507CIF0_9FUNG</name>
<feature type="compositionally biased region" description="Low complexity" evidence="1">
    <location>
        <begin position="269"/>
        <end position="285"/>
    </location>
</feature>
<dbReference type="Pfam" id="PF13638">
    <property type="entry name" value="PIN_4"/>
    <property type="match status" value="1"/>
</dbReference>
<dbReference type="SMART" id="SM00670">
    <property type="entry name" value="PINc"/>
    <property type="match status" value="1"/>
</dbReference>
<dbReference type="Proteomes" id="UP000319731">
    <property type="component" value="Unassembled WGS sequence"/>
</dbReference>
<feature type="region of interest" description="Disordered" evidence="1">
    <location>
        <begin position="257"/>
        <end position="309"/>
    </location>
</feature>
<dbReference type="SUPFAM" id="SSF88723">
    <property type="entry name" value="PIN domain-like"/>
    <property type="match status" value="1"/>
</dbReference>
<dbReference type="GO" id="GO:0070034">
    <property type="term" value="F:telomerase RNA binding"/>
    <property type="evidence" value="ECO:0007669"/>
    <property type="project" value="TreeGrafter"/>
</dbReference>
<dbReference type="InterPro" id="IPR018834">
    <property type="entry name" value="DNA/RNA-bd_Est1-type"/>
</dbReference>
<dbReference type="STRING" id="1806994.A0A507CIF0"/>
<dbReference type="PANTHER" id="PTHR15696:SF0">
    <property type="entry name" value="TELOMERASE-BINDING PROTEIN EST1A"/>
    <property type="match status" value="1"/>
</dbReference>
<dbReference type="EMBL" id="QEAO01000002">
    <property type="protein sequence ID" value="TPX37423.1"/>
    <property type="molecule type" value="Genomic_DNA"/>
</dbReference>
<evidence type="ECO:0000313" key="4">
    <source>
        <dbReference type="Proteomes" id="UP000319731"/>
    </source>
</evidence>
<dbReference type="InterPro" id="IPR045153">
    <property type="entry name" value="Est1/Ebs1-like"/>
</dbReference>
<dbReference type="GO" id="GO:0000184">
    <property type="term" value="P:nuclear-transcribed mRNA catabolic process, nonsense-mediated decay"/>
    <property type="evidence" value="ECO:0007669"/>
    <property type="project" value="TreeGrafter"/>
</dbReference>
<accession>A0A507CIF0</accession>
<evidence type="ECO:0000259" key="2">
    <source>
        <dbReference type="SMART" id="SM00670"/>
    </source>
</evidence>
<dbReference type="InterPro" id="IPR029060">
    <property type="entry name" value="PIN-like_dom_sf"/>
</dbReference>
<dbReference type="CDD" id="cd09880">
    <property type="entry name" value="PIN_Smg5-6-like"/>
    <property type="match status" value="1"/>
</dbReference>
<dbReference type="Gene3D" id="3.40.50.1010">
    <property type="entry name" value="5'-nuclease"/>
    <property type="match status" value="1"/>
</dbReference>
<sequence>MSTPSSTTKNERRQLDPETITRLRTVYKTIKTIETVLISSPVTLDDVSDRRQFVLACEELICTDYELACKYEIEAKLWKTGVYPLVEAFRNMAQQSSSDRMVFDEFTCQARRVYQNIVQCLKALRPTGGANTTEPLEWYKGLGWLGDLARYRAMYLYRSRPSSAGASDPNSESSSAITMKQQGEWMEAKHMYDNAALLSPNNGLYHHQMGLVSVQMDLMVPALYYYMRSLTVKSPYVATKDSLISLFQIAEKRRKAAASINPDGKKEASGSSNSTSNGRSAGKSSNSKESKASNRKKPPKRTRPPSPAEMDGLFIRLHEILHTRISLDLFDECKSELVDALRGQLERKSSPLDGRWWLQVAICNIARVWLLGTPPHDNNVSIQVASGHSVALLLEVALVILAHMLSDAEKEATPTVSDSKRFDSSSTIYLELLLVFLVNLNAEWRCNVRPSIRFWKSLAQLGNTISVNLSALPSSNIIPSLAYDWEMRGFTPFRATTHSTKRFEMWLVDHSISFDQVVEDLMTEGRAFDTPVIVDNQTSITHMNKDISSNNHGNKTTSNDNQAEVDQTPSNVSQTPAVEQTSSNSINPQVTSQQQGIGKEGRILWLMVQLSKNWSEAFSLVDDQFSYTGPEEDQLDTSVGRKARSSDEENESQDDEDSDRVMRNSTRPVKANPMRIKKGVTTLVFDTNCWLADLAWIQILVADSWQIVVPLAVITELDGLATGKDRQNNSGAAAAAFTYLDSYFNAQTSRRNIKIMTSRGNYLPDLSIRMESWAGDERELNSMDDVILYTCRQLLSLKSGGSGTTSHTGVLLVTNDGNLRLKSRASNLEALRMAEAKKAIKT</sequence>
<dbReference type="GO" id="GO:0042162">
    <property type="term" value="F:telomeric DNA binding"/>
    <property type="evidence" value="ECO:0007669"/>
    <property type="project" value="TreeGrafter"/>
</dbReference>
<dbReference type="AlphaFoldDB" id="A0A507CIF0"/>
<dbReference type="InterPro" id="IPR002716">
    <property type="entry name" value="PIN_dom"/>
</dbReference>
<dbReference type="GO" id="GO:0004540">
    <property type="term" value="F:RNA nuclease activity"/>
    <property type="evidence" value="ECO:0007669"/>
    <property type="project" value="UniProtKB-ARBA"/>
</dbReference>
<evidence type="ECO:0000256" key="1">
    <source>
        <dbReference type="SAM" id="MobiDB-lite"/>
    </source>
</evidence>
<dbReference type="OrthoDB" id="2017974at2759"/>
<feature type="region of interest" description="Disordered" evidence="1">
    <location>
        <begin position="629"/>
        <end position="670"/>
    </location>
</feature>
<reference evidence="3 4" key="1">
    <citation type="journal article" date="2019" name="Sci. Rep.">
        <title>Comparative genomics of chytrid fungi reveal insights into the obligate biotrophic and pathogenic lifestyle of Synchytrium endobioticum.</title>
        <authorList>
            <person name="van de Vossenberg B.T.L.H."/>
            <person name="Warris S."/>
            <person name="Nguyen H.D.T."/>
            <person name="van Gent-Pelzer M.P.E."/>
            <person name="Joly D.L."/>
            <person name="van de Geest H.C."/>
            <person name="Bonants P.J.M."/>
            <person name="Smith D.S."/>
            <person name="Levesque C.A."/>
            <person name="van der Lee T.A.J."/>
        </authorList>
    </citation>
    <scope>NUCLEOTIDE SEQUENCE [LARGE SCALE GENOMIC DNA]</scope>
    <source>
        <strain evidence="3 4">JEL517</strain>
    </source>
</reference>
<feature type="compositionally biased region" description="Acidic residues" evidence="1">
    <location>
        <begin position="648"/>
        <end position="658"/>
    </location>
</feature>